<dbReference type="EMBL" id="CP011801">
    <property type="protein sequence ID" value="ALA60628.1"/>
    <property type="molecule type" value="Genomic_DNA"/>
</dbReference>
<organism evidence="1 2">
    <name type="scientific">Nitrospira moscoviensis</name>
    <dbReference type="NCBI Taxonomy" id="42253"/>
    <lineage>
        <taxon>Bacteria</taxon>
        <taxon>Pseudomonadati</taxon>
        <taxon>Nitrospirota</taxon>
        <taxon>Nitrospiria</taxon>
        <taxon>Nitrospirales</taxon>
        <taxon>Nitrospiraceae</taxon>
        <taxon>Nitrospira</taxon>
    </lineage>
</organism>
<dbReference type="STRING" id="42253.NITMOv2_4250"/>
<accession>A0A0K2GI31</accession>
<gene>
    <name evidence="1" type="ORF">NITMOv2_4250</name>
</gene>
<dbReference type="Proteomes" id="UP000069205">
    <property type="component" value="Chromosome"/>
</dbReference>
<evidence type="ECO:0000313" key="2">
    <source>
        <dbReference type="Proteomes" id="UP000069205"/>
    </source>
</evidence>
<dbReference type="PATRIC" id="fig|42253.5.peg.4194"/>
<protein>
    <submittedName>
        <fullName evidence="1">Uncharacterized protein</fullName>
    </submittedName>
</protein>
<keyword evidence="2" id="KW-1185">Reference proteome</keyword>
<dbReference type="AlphaFoldDB" id="A0A0K2GI31"/>
<evidence type="ECO:0000313" key="1">
    <source>
        <dbReference type="EMBL" id="ALA60628.1"/>
    </source>
</evidence>
<dbReference type="KEGG" id="nmv:NITMOv2_4250"/>
<proteinExistence type="predicted"/>
<name>A0A0K2GI31_NITMO</name>
<sequence>MPARVETFFPLWNPYPVKTELMRFVSPLCDPLRLSGREQLDTNRDAKYTANKLCRSVGKAVTSIRDT</sequence>
<reference evidence="1 2" key="1">
    <citation type="journal article" date="2015" name="Proc. Natl. Acad. Sci. U.S.A.">
        <title>Expanded metabolic versatility of ubiquitous nitrite-oxidizing bacteria from the genus Nitrospira.</title>
        <authorList>
            <person name="Koch H."/>
            <person name="Lucker S."/>
            <person name="Albertsen M."/>
            <person name="Kitzinger K."/>
            <person name="Herbold C."/>
            <person name="Spieck E."/>
            <person name="Nielsen P.H."/>
            <person name="Wagner M."/>
            <person name="Daims H."/>
        </authorList>
    </citation>
    <scope>NUCLEOTIDE SEQUENCE [LARGE SCALE GENOMIC DNA]</scope>
    <source>
        <strain evidence="1 2">NSP M-1</strain>
    </source>
</reference>